<dbReference type="GO" id="GO:0015679">
    <property type="term" value="P:plasma membrane copper ion transport"/>
    <property type="evidence" value="ECO:0007669"/>
    <property type="project" value="TreeGrafter"/>
</dbReference>
<protein>
    <submittedName>
        <fullName evidence="2">Efflux RND transporter periplasmic adaptor subunit</fullName>
    </submittedName>
</protein>
<dbReference type="PANTHER" id="PTHR30097:SF4">
    <property type="entry name" value="SLR6042 PROTEIN"/>
    <property type="match status" value="1"/>
</dbReference>
<keyword evidence="3" id="KW-1185">Reference proteome</keyword>
<organism evidence="2 3">
    <name type="scientific">Aeoliella straminimaris</name>
    <dbReference type="NCBI Taxonomy" id="2954799"/>
    <lineage>
        <taxon>Bacteria</taxon>
        <taxon>Pseudomonadati</taxon>
        <taxon>Planctomycetota</taxon>
        <taxon>Planctomycetia</taxon>
        <taxon>Pirellulales</taxon>
        <taxon>Lacipirellulaceae</taxon>
        <taxon>Aeoliella</taxon>
    </lineage>
</organism>
<name>A0A9X2FB20_9BACT</name>
<reference evidence="2" key="1">
    <citation type="submission" date="2022-06" db="EMBL/GenBank/DDBJ databases">
        <title>Aeoliella straminimaris, a novel planctomycete from sediments.</title>
        <authorList>
            <person name="Vitorino I.R."/>
            <person name="Lage O.M."/>
        </authorList>
    </citation>
    <scope>NUCLEOTIDE SEQUENCE</scope>
    <source>
        <strain evidence="2">ICT_H6.2</strain>
    </source>
</reference>
<keyword evidence="1" id="KW-0813">Transport</keyword>
<dbReference type="Gene3D" id="2.40.420.20">
    <property type="match status" value="1"/>
</dbReference>
<dbReference type="InterPro" id="IPR051909">
    <property type="entry name" value="MFP_Cation_Efflux"/>
</dbReference>
<dbReference type="Proteomes" id="UP001155241">
    <property type="component" value="Unassembled WGS sequence"/>
</dbReference>
<dbReference type="Gene3D" id="2.40.30.170">
    <property type="match status" value="1"/>
</dbReference>
<dbReference type="Gene3D" id="1.10.287.470">
    <property type="entry name" value="Helix hairpin bin"/>
    <property type="match status" value="1"/>
</dbReference>
<dbReference type="Gene3D" id="2.40.50.100">
    <property type="match status" value="1"/>
</dbReference>
<evidence type="ECO:0000313" key="2">
    <source>
        <dbReference type="EMBL" id="MCO6042726.1"/>
    </source>
</evidence>
<dbReference type="GO" id="GO:0060003">
    <property type="term" value="P:copper ion export"/>
    <property type="evidence" value="ECO:0007669"/>
    <property type="project" value="TreeGrafter"/>
</dbReference>
<evidence type="ECO:0000256" key="1">
    <source>
        <dbReference type="ARBA" id="ARBA00022448"/>
    </source>
</evidence>
<dbReference type="GO" id="GO:0030313">
    <property type="term" value="C:cell envelope"/>
    <property type="evidence" value="ECO:0007669"/>
    <property type="project" value="TreeGrafter"/>
</dbReference>
<accession>A0A9X2FB20</accession>
<gene>
    <name evidence="2" type="ORF">NG895_02290</name>
</gene>
<proteinExistence type="predicted"/>
<dbReference type="AlphaFoldDB" id="A0A9X2FB20"/>
<dbReference type="PANTHER" id="PTHR30097">
    <property type="entry name" value="CATION EFFLUX SYSTEM PROTEIN CUSB"/>
    <property type="match status" value="1"/>
</dbReference>
<sequence>MSLNERPRRLLVTVLCATVLAGAAIGAFVTKERWLTYFGAPTEVESGPDDEHAGHDHADEGHGSAMNIELTERGLKNIGFEPFVVNPTNYDRELTLPAIVVERPGRSQIHVTAPLTGIVTAIHAVTGEAVDTGEPLFELRLTHEELVAAQKEFLESLAKLDIVRQELSRLQGLSEGVVAGKRILEQEYEQQRLEVTLRSAEQAMLLHGLTEEQIQKVQNTGSLFRNITIRAPEHGDADEACEGPHLFTIQSLGVAKGEHVEMGTELAVLADHCELHIEALAFEDDADAIRRAAESNRDVSARLLDSKSASHRLRGLEVAYVTSQIDPNSRAFKVYVRLPNKVALDKTTPSGNRVLEWRYKPGQRMQLLVPVETWENQLVLPTTAVVDEGAEAYVYRQNGDHFDQVAVHVLHRDQQAVVVANDGALFKGDIVAGEGAYQMHLAIKNKSGGAIDPHAGHNH</sequence>
<evidence type="ECO:0000313" key="3">
    <source>
        <dbReference type="Proteomes" id="UP001155241"/>
    </source>
</evidence>
<dbReference type="EMBL" id="JAMXLR010000006">
    <property type="protein sequence ID" value="MCO6042726.1"/>
    <property type="molecule type" value="Genomic_DNA"/>
</dbReference>
<comment type="caution">
    <text evidence="2">The sequence shown here is derived from an EMBL/GenBank/DDBJ whole genome shotgun (WGS) entry which is preliminary data.</text>
</comment>